<dbReference type="InterPro" id="IPR011706">
    <property type="entry name" value="Cu-oxidase_C"/>
</dbReference>
<dbReference type="Pfam" id="PF07731">
    <property type="entry name" value="Cu-oxidase_2"/>
    <property type="match status" value="1"/>
</dbReference>
<dbReference type="InterPro" id="IPR011707">
    <property type="entry name" value="Cu-oxidase-like_N"/>
</dbReference>
<sequence>MKQPLGRRAWLYGVAGGVAAALARPAFASAQPREMPSPLLFHSPPMAPFVDELPRLPFVTGDQELTAVSTVHRFHRDLPEVPAFGYGDLPYLGPTFEHRVGDRLRVRFTNRLTGHPFAADLDTTLHGVGDTYRTAPPCALHLHGGVTPPHSDGHPEQLVFPGQHLDHDFPLNQDAGTLWYHDHAMGITRANVGAGLAGMMLLRDEFDTGEPDNPIGLPAGDFEVPLVLQEKIFDARGQQSLRSTPIVPEGAWEGGAVGDRGVVNGKVWPQLTVARGCYRFRLLNAASFSVWNLFFGNRMRFWVIGTDHGLLDAPVAVTRVRLAPGERLDVLIDFADLAPGDTVELRNDERPVFQAAILGAVAMPLLCRFLVADRRGFDGPIPERLRGGRGLPEVLPPLAQPTVVRDVTVSQPYELRNPPAIMTLNNLHFTDPQIELPRQGTVEQWNIVNITPDPHPIHIHLVTFRILGRTPLRTIDYQLANPQPEVGVKWTPSAEGFLAGPMRPPAPWEAGWKDTVRVDGGTVTRVIVRFPTAEELGFDPDAPFPRSHDVAATHTAHAGHAHAAGEDELRGYIWHCHLLDHEDHDMMLRYRTVP</sequence>
<dbReference type="InterPro" id="IPR008972">
    <property type="entry name" value="Cupredoxin"/>
</dbReference>
<name>A0ABP9KGW7_9NOCA</name>
<evidence type="ECO:0000256" key="1">
    <source>
        <dbReference type="ARBA" id="ARBA00010609"/>
    </source>
</evidence>
<gene>
    <name evidence="6" type="ORF">GCM10023318_32990</name>
</gene>
<dbReference type="Gene3D" id="2.60.40.420">
    <property type="entry name" value="Cupredoxins - blue copper proteins"/>
    <property type="match status" value="3"/>
</dbReference>
<feature type="signal peptide" evidence="2">
    <location>
        <begin position="1"/>
        <end position="28"/>
    </location>
</feature>
<organism evidence="6 7">
    <name type="scientific">Nocardia callitridis</name>
    <dbReference type="NCBI Taxonomy" id="648753"/>
    <lineage>
        <taxon>Bacteria</taxon>
        <taxon>Bacillati</taxon>
        <taxon>Actinomycetota</taxon>
        <taxon>Actinomycetes</taxon>
        <taxon>Mycobacteriales</taxon>
        <taxon>Nocardiaceae</taxon>
        <taxon>Nocardia</taxon>
    </lineage>
</organism>
<evidence type="ECO:0000259" key="4">
    <source>
        <dbReference type="Pfam" id="PF07731"/>
    </source>
</evidence>
<dbReference type="PANTHER" id="PTHR48267">
    <property type="entry name" value="CUPREDOXIN SUPERFAMILY PROTEIN"/>
    <property type="match status" value="1"/>
</dbReference>
<dbReference type="EMBL" id="BAABJM010000002">
    <property type="protein sequence ID" value="GAA5056069.1"/>
    <property type="molecule type" value="Genomic_DNA"/>
</dbReference>
<evidence type="ECO:0000256" key="2">
    <source>
        <dbReference type="SAM" id="SignalP"/>
    </source>
</evidence>
<accession>A0ABP9KGW7</accession>
<evidence type="ECO:0000259" key="3">
    <source>
        <dbReference type="Pfam" id="PF00394"/>
    </source>
</evidence>
<keyword evidence="7" id="KW-1185">Reference proteome</keyword>
<dbReference type="CDD" id="cd13844">
    <property type="entry name" value="CuRO_1_BOD_CotA_like"/>
    <property type="match status" value="1"/>
</dbReference>
<dbReference type="InterPro" id="IPR045087">
    <property type="entry name" value="Cu-oxidase_fam"/>
</dbReference>
<dbReference type="InterPro" id="IPR001117">
    <property type="entry name" value="Cu-oxidase_2nd"/>
</dbReference>
<dbReference type="RefSeq" id="WP_345496252.1">
    <property type="nucleotide sequence ID" value="NZ_BAABJM010000002.1"/>
</dbReference>
<dbReference type="Proteomes" id="UP001500603">
    <property type="component" value="Unassembled WGS sequence"/>
</dbReference>
<dbReference type="PROSITE" id="PS51318">
    <property type="entry name" value="TAT"/>
    <property type="match status" value="1"/>
</dbReference>
<reference evidence="7" key="1">
    <citation type="journal article" date="2019" name="Int. J. Syst. Evol. Microbiol.">
        <title>The Global Catalogue of Microorganisms (GCM) 10K type strain sequencing project: providing services to taxonomists for standard genome sequencing and annotation.</title>
        <authorList>
            <consortium name="The Broad Institute Genomics Platform"/>
            <consortium name="The Broad Institute Genome Sequencing Center for Infectious Disease"/>
            <person name="Wu L."/>
            <person name="Ma J."/>
        </authorList>
    </citation>
    <scope>NUCLEOTIDE SEQUENCE [LARGE SCALE GENOMIC DNA]</scope>
    <source>
        <strain evidence="7">JCM 18298</strain>
    </source>
</reference>
<evidence type="ECO:0000313" key="7">
    <source>
        <dbReference type="Proteomes" id="UP001500603"/>
    </source>
</evidence>
<dbReference type="Pfam" id="PF07732">
    <property type="entry name" value="Cu-oxidase_3"/>
    <property type="match status" value="1"/>
</dbReference>
<feature type="domain" description="Plastocyanin-like" evidence="3">
    <location>
        <begin position="269"/>
        <end position="336"/>
    </location>
</feature>
<feature type="chain" id="PRO_5046337400" evidence="2">
    <location>
        <begin position="29"/>
        <end position="594"/>
    </location>
</feature>
<feature type="domain" description="Plastocyanin-like" evidence="5">
    <location>
        <begin position="137"/>
        <end position="205"/>
    </location>
</feature>
<dbReference type="InterPro" id="IPR006311">
    <property type="entry name" value="TAT_signal"/>
</dbReference>
<feature type="domain" description="Plastocyanin-like" evidence="4">
    <location>
        <begin position="425"/>
        <end position="529"/>
    </location>
</feature>
<protein>
    <submittedName>
        <fullName evidence="6">Multicopper oxidase</fullName>
    </submittedName>
</protein>
<dbReference type="SUPFAM" id="SSF49503">
    <property type="entry name" value="Cupredoxins"/>
    <property type="match status" value="3"/>
</dbReference>
<evidence type="ECO:0000313" key="6">
    <source>
        <dbReference type="EMBL" id="GAA5056069.1"/>
    </source>
</evidence>
<dbReference type="Pfam" id="PF00394">
    <property type="entry name" value="Cu-oxidase"/>
    <property type="match status" value="1"/>
</dbReference>
<comment type="caution">
    <text evidence="6">The sequence shown here is derived from an EMBL/GenBank/DDBJ whole genome shotgun (WGS) entry which is preliminary data.</text>
</comment>
<evidence type="ECO:0000259" key="5">
    <source>
        <dbReference type="Pfam" id="PF07732"/>
    </source>
</evidence>
<comment type="similarity">
    <text evidence="1">Belongs to the multicopper oxidase family.</text>
</comment>
<dbReference type="PANTHER" id="PTHR48267:SF1">
    <property type="entry name" value="BILIRUBIN OXIDASE"/>
    <property type="match status" value="1"/>
</dbReference>
<keyword evidence="2" id="KW-0732">Signal</keyword>
<proteinExistence type="inferred from homology"/>